<accession>A0A6B0TTA3</accession>
<dbReference type="GO" id="GO:0005737">
    <property type="term" value="C:cytoplasm"/>
    <property type="evidence" value="ECO:0007669"/>
    <property type="project" value="TreeGrafter"/>
</dbReference>
<dbReference type="SUPFAM" id="SSF51735">
    <property type="entry name" value="NAD(P)-binding Rossmann-fold domains"/>
    <property type="match status" value="1"/>
</dbReference>
<dbReference type="PANTHER" id="PTHR13812:SF19">
    <property type="entry name" value="KETIMINE REDUCTASE MU-CRYSTALLIN"/>
    <property type="match status" value="1"/>
</dbReference>
<comment type="caution">
    <text evidence="2">The sequence shown here is derived from an EMBL/GenBank/DDBJ whole genome shotgun (WGS) entry which is preliminary data.</text>
</comment>
<proteinExistence type="inferred from homology"/>
<dbReference type="FunFam" id="3.40.50.720:FF:000311">
    <property type="entry name" value="Ornithine cyclodeaminase"/>
    <property type="match status" value="1"/>
</dbReference>
<keyword evidence="3" id="KW-1185">Reference proteome</keyword>
<dbReference type="InterPro" id="IPR003462">
    <property type="entry name" value="ODC_Mu_crystall"/>
</dbReference>
<reference evidence="2 3" key="1">
    <citation type="submission" date="2019-12" db="EMBL/GenBank/DDBJ databases">
        <title>Strain KN286 was isolated from seawater, which was collected from Caroline Seamount in the tropical western Pacific.</title>
        <authorList>
            <person name="Wang Q."/>
        </authorList>
    </citation>
    <scope>NUCLEOTIDE SEQUENCE [LARGE SCALE GENOMIC DNA]</scope>
    <source>
        <strain evidence="2 3">KN286</strain>
    </source>
</reference>
<name>A0A6B0TTA3_9RHOB</name>
<dbReference type="GO" id="GO:0016491">
    <property type="term" value="F:oxidoreductase activity"/>
    <property type="evidence" value="ECO:0007669"/>
    <property type="project" value="UniProtKB-ARBA"/>
</dbReference>
<evidence type="ECO:0000256" key="1">
    <source>
        <dbReference type="ARBA" id="ARBA00008903"/>
    </source>
</evidence>
<dbReference type="Gene3D" id="3.40.50.720">
    <property type="entry name" value="NAD(P)-binding Rossmann-like Domain"/>
    <property type="match status" value="1"/>
</dbReference>
<evidence type="ECO:0000313" key="2">
    <source>
        <dbReference type="EMBL" id="MXU64898.1"/>
    </source>
</evidence>
<dbReference type="GO" id="GO:0019752">
    <property type="term" value="P:carboxylic acid metabolic process"/>
    <property type="evidence" value="ECO:0007669"/>
    <property type="project" value="UniProtKB-ARBA"/>
</dbReference>
<dbReference type="PANTHER" id="PTHR13812">
    <property type="entry name" value="KETIMINE REDUCTASE MU-CRYSTALLIN"/>
    <property type="match status" value="1"/>
</dbReference>
<dbReference type="InterPro" id="IPR023401">
    <property type="entry name" value="ODC_N"/>
</dbReference>
<dbReference type="PIRSF" id="PIRSF001439">
    <property type="entry name" value="CryM"/>
    <property type="match status" value="1"/>
</dbReference>
<organism evidence="2 3">
    <name type="scientific">Oceanomicrobium pacificus</name>
    <dbReference type="NCBI Taxonomy" id="2692916"/>
    <lineage>
        <taxon>Bacteria</taxon>
        <taxon>Pseudomonadati</taxon>
        <taxon>Pseudomonadota</taxon>
        <taxon>Alphaproteobacteria</taxon>
        <taxon>Rhodobacterales</taxon>
        <taxon>Paracoccaceae</taxon>
        <taxon>Oceanomicrobium</taxon>
    </lineage>
</organism>
<dbReference type="Proteomes" id="UP000436016">
    <property type="component" value="Unassembled WGS sequence"/>
</dbReference>
<protein>
    <submittedName>
        <fullName evidence="2">NAD(P)-binding domain-containing protein</fullName>
    </submittedName>
</protein>
<dbReference type="EMBL" id="WUWG01000001">
    <property type="protein sequence ID" value="MXU64898.1"/>
    <property type="molecule type" value="Genomic_DNA"/>
</dbReference>
<evidence type="ECO:0000313" key="3">
    <source>
        <dbReference type="Proteomes" id="UP000436016"/>
    </source>
</evidence>
<gene>
    <name evidence="2" type="ORF">GSH16_05535</name>
</gene>
<dbReference type="Pfam" id="PF02423">
    <property type="entry name" value="OCD_Mu_crystall"/>
    <property type="match status" value="1"/>
</dbReference>
<comment type="similarity">
    <text evidence="1">Belongs to the ornithine cyclodeaminase/mu-crystallin family.</text>
</comment>
<dbReference type="AlphaFoldDB" id="A0A6B0TTA3"/>
<sequence length="312" mass="32792">MTQGAGLPYLTVEALDRRLDWVAVADAIADGHRGADTRLSDQFLTRGPDTLLSRAAWIDGMGVGVKSVTVMPGNPDRGLPSVHGVMVVFEDRDGRPVALIDSALVTKWKTAADSVLGARLLARKGAKTHLILGAGAVARSLVAAYRAQFPGIETVIWNRSPDKAAALAREVGAGHVTDLEAAVAGADIISTATMSRTPVLDGAWLRPGQHLDLIGAFTAEMREVDDTALTRAALFVDSRETTLDHIGELKDPLARGVIGRADVKGDLSALVAGTAGRTTDDEITLFKNGGGAHLDLMVARHMLDVWQASGAG</sequence>
<dbReference type="Gene3D" id="3.30.1780.10">
    <property type="entry name" value="ornithine cyclodeaminase, domain 1"/>
    <property type="match status" value="1"/>
</dbReference>
<dbReference type="InterPro" id="IPR036291">
    <property type="entry name" value="NAD(P)-bd_dom_sf"/>
</dbReference>
<dbReference type="RefSeq" id="WP_160852690.1">
    <property type="nucleotide sequence ID" value="NZ_WUWG01000001.1"/>
</dbReference>